<feature type="domain" description="Peptidase U32 collagenase" evidence="1">
    <location>
        <begin position="388"/>
        <end position="504"/>
    </location>
</feature>
<evidence type="ECO:0000313" key="3">
    <source>
        <dbReference type="Proteomes" id="UP000243819"/>
    </source>
</evidence>
<reference evidence="3" key="1">
    <citation type="submission" date="2016-10" db="EMBL/GenBank/DDBJ databases">
        <authorList>
            <person name="Varghese N."/>
            <person name="Submissions S."/>
        </authorList>
    </citation>
    <scope>NUCLEOTIDE SEQUENCE [LARGE SCALE GENOMIC DNA]</scope>
    <source>
        <strain evidence="3">DSM 13577</strain>
    </source>
</reference>
<name>A0A1I0C6Y5_9FIRM</name>
<dbReference type="Pfam" id="PF01136">
    <property type="entry name" value="Peptidase_U32"/>
    <property type="match status" value="2"/>
</dbReference>
<proteinExistence type="predicted"/>
<sequence length="806" mass="91733">MDKKYELLAPAGSFESLKAAVQNGADAVYLGGKNFGARKFAQNFDNSQLIQAIEYCHIRGVKVFVTLNTLVLNNEFDKLKEYIDFLYTSGVDALIVQDIGVLTYVREIYPDFKIHCSTQMSVQTVEDIKYLESLGVSRVVLGREMTIEDIKRAKRETGVELEVFIHGALCISISGQCLMSSFIGGRSGNRGSCAQPCRQKYILYNVDKNEKYPSAKGDYLLSPKDLWTIEEMQKIIDAGVYSLKIEGRMKSPEYVAATVRVYNKVLRQIGGDLDLENLEKELKVFNRGFTKGHLFGETGSKLMSMLSPGNQGYYLGKVVKYDRKREKLTLFLEEDLNQNDELQIPRKEGSVGGRVEKLELEGKVVKNCSKGQVCTVNFKHYCKPGELVFKTYDEKRMKELRETFANENVEIPVSIEISIKKDREIISMITDGNHTVEFSTGIIPEPAINKELTEEDIQKGLGKTGGTPYKLVNLKVDLDPCLSLPMKEINGIRRELLERLSEKRKNKYQRESKLKLGLTLNREKTKKENDGKNGGLKLTFSINNLEGLKALIEMGVDALYYRDLETLGKGIALGKELGFKGKIIPEIFKTVTDKELKKYKAMIKALDLDTVLIQSYGHISFFEEFNLIADFTLNIVNDYSYNFYLDNNFNRITLSPELNLTGISKMDLDRNKTEILGYGYIPVMTTKHCVISTVLEKGKNCQMCRERMGLLDKIGEIFPIEKKYNCITEIYNSKKILLIEDWKKLVKAGIGYFRLNFLDESPREIKKIVLLHQRFIKGQMEEEDISTLQKLKKAGFTKGHLNRGIE</sequence>
<dbReference type="Pfam" id="PF12392">
    <property type="entry name" value="DUF3656"/>
    <property type="match status" value="1"/>
</dbReference>
<dbReference type="PANTHER" id="PTHR30217:SF10">
    <property type="entry name" value="23S RRNA 5-HYDROXYCYTIDINE C2501 SYNTHASE"/>
    <property type="match status" value="1"/>
</dbReference>
<keyword evidence="2" id="KW-0645">Protease</keyword>
<dbReference type="InterPro" id="IPR020988">
    <property type="entry name" value="Pept_U32_collagenase"/>
</dbReference>
<keyword evidence="3" id="KW-1185">Reference proteome</keyword>
<dbReference type="Proteomes" id="UP000243819">
    <property type="component" value="Unassembled WGS sequence"/>
</dbReference>
<dbReference type="InterPro" id="IPR001539">
    <property type="entry name" value="Peptidase_U32"/>
</dbReference>
<dbReference type="AlphaFoldDB" id="A0A1I0C6Y5"/>
<protein>
    <submittedName>
        <fullName evidence="2">Putative protease</fullName>
    </submittedName>
</protein>
<dbReference type="PROSITE" id="PS01276">
    <property type="entry name" value="PEPTIDASE_U32"/>
    <property type="match status" value="1"/>
</dbReference>
<accession>A0A1I0C6Y5</accession>
<dbReference type="GO" id="GO:0006508">
    <property type="term" value="P:proteolysis"/>
    <property type="evidence" value="ECO:0007669"/>
    <property type="project" value="UniProtKB-KW"/>
</dbReference>
<dbReference type="STRING" id="1120990.SAMN03080614_10619"/>
<gene>
    <name evidence="2" type="ORF">SAMN03080614_10619</name>
</gene>
<dbReference type="GO" id="GO:0008233">
    <property type="term" value="F:peptidase activity"/>
    <property type="evidence" value="ECO:0007669"/>
    <property type="project" value="UniProtKB-KW"/>
</dbReference>
<evidence type="ECO:0000259" key="1">
    <source>
        <dbReference type="Pfam" id="PF12392"/>
    </source>
</evidence>
<dbReference type="SUPFAM" id="SSF51366">
    <property type="entry name" value="Ribulose-phoshate binding barrel"/>
    <property type="match status" value="1"/>
</dbReference>
<dbReference type="PANTHER" id="PTHR30217">
    <property type="entry name" value="PEPTIDASE U32 FAMILY"/>
    <property type="match status" value="1"/>
</dbReference>
<dbReference type="EMBL" id="FOIF01000061">
    <property type="protein sequence ID" value="SET15192.1"/>
    <property type="molecule type" value="Genomic_DNA"/>
</dbReference>
<evidence type="ECO:0000313" key="2">
    <source>
        <dbReference type="EMBL" id="SET15192.1"/>
    </source>
</evidence>
<keyword evidence="2" id="KW-0378">Hydrolase</keyword>
<organism evidence="2 3">
    <name type="scientific">Anaerobranca gottschalkii DSM 13577</name>
    <dbReference type="NCBI Taxonomy" id="1120990"/>
    <lineage>
        <taxon>Bacteria</taxon>
        <taxon>Bacillati</taxon>
        <taxon>Bacillota</taxon>
        <taxon>Clostridia</taxon>
        <taxon>Eubacteriales</taxon>
        <taxon>Proteinivoracaceae</taxon>
        <taxon>Anaerobranca</taxon>
    </lineage>
</organism>
<dbReference type="InterPro" id="IPR011060">
    <property type="entry name" value="RibuloseP-bd_barrel"/>
</dbReference>
<dbReference type="InterPro" id="IPR051454">
    <property type="entry name" value="RNA/ubiquinone_mod_enzymes"/>
</dbReference>
<dbReference type="RefSeq" id="WP_177159784.1">
    <property type="nucleotide sequence ID" value="NZ_FOIF01000061.1"/>
</dbReference>